<accession>A0A1Y2BUQ4</accession>
<proteinExistence type="predicted"/>
<dbReference type="AlphaFoldDB" id="A0A1Y2BUQ4"/>
<protein>
    <submittedName>
        <fullName evidence="1">Uncharacterized protein</fullName>
    </submittedName>
</protein>
<dbReference type="Proteomes" id="UP000193642">
    <property type="component" value="Unassembled WGS sequence"/>
</dbReference>
<evidence type="ECO:0000313" key="2">
    <source>
        <dbReference type="Proteomes" id="UP000193642"/>
    </source>
</evidence>
<dbReference type="OrthoDB" id="10294658at2759"/>
<evidence type="ECO:0000313" key="1">
    <source>
        <dbReference type="EMBL" id="ORY38404.1"/>
    </source>
</evidence>
<organism evidence="1 2">
    <name type="scientific">Rhizoclosmatium globosum</name>
    <dbReference type="NCBI Taxonomy" id="329046"/>
    <lineage>
        <taxon>Eukaryota</taxon>
        <taxon>Fungi</taxon>
        <taxon>Fungi incertae sedis</taxon>
        <taxon>Chytridiomycota</taxon>
        <taxon>Chytridiomycota incertae sedis</taxon>
        <taxon>Chytridiomycetes</taxon>
        <taxon>Chytridiales</taxon>
        <taxon>Chytriomycetaceae</taxon>
        <taxon>Rhizoclosmatium</taxon>
    </lineage>
</organism>
<name>A0A1Y2BUQ4_9FUNG</name>
<dbReference type="EMBL" id="MCGO01000044">
    <property type="protein sequence ID" value="ORY38404.1"/>
    <property type="molecule type" value="Genomic_DNA"/>
</dbReference>
<reference evidence="1 2" key="1">
    <citation type="submission" date="2016-07" db="EMBL/GenBank/DDBJ databases">
        <title>Pervasive Adenine N6-methylation of Active Genes in Fungi.</title>
        <authorList>
            <consortium name="DOE Joint Genome Institute"/>
            <person name="Mondo S.J."/>
            <person name="Dannebaum R.O."/>
            <person name="Kuo R.C."/>
            <person name="Labutti K."/>
            <person name="Haridas S."/>
            <person name="Kuo A."/>
            <person name="Salamov A."/>
            <person name="Ahrendt S.R."/>
            <person name="Lipzen A."/>
            <person name="Sullivan W."/>
            <person name="Andreopoulos W.B."/>
            <person name="Clum A."/>
            <person name="Lindquist E."/>
            <person name="Daum C."/>
            <person name="Ramamoorthy G.K."/>
            <person name="Gryganskyi A."/>
            <person name="Culley D."/>
            <person name="Magnuson J.K."/>
            <person name="James T.Y."/>
            <person name="O'Malley M.A."/>
            <person name="Stajich J.E."/>
            <person name="Spatafora J.W."/>
            <person name="Visel A."/>
            <person name="Grigoriev I.V."/>
        </authorList>
    </citation>
    <scope>NUCLEOTIDE SEQUENCE [LARGE SCALE GENOMIC DNA]</scope>
    <source>
        <strain evidence="1 2">JEL800</strain>
    </source>
</reference>
<comment type="caution">
    <text evidence="1">The sequence shown here is derived from an EMBL/GenBank/DDBJ whole genome shotgun (WGS) entry which is preliminary data.</text>
</comment>
<gene>
    <name evidence="1" type="ORF">BCR33DRAFT_832265</name>
</gene>
<keyword evidence="2" id="KW-1185">Reference proteome</keyword>
<sequence length="314" mass="35036">MMAQVGPPMLCFGAAERVATQLVPRLKTAGIDCVNIPTVMGGLGVHIAILNTAIEANTAATIYMEEFNFKFEHAKQKRPCIRRYPSGTRLVPALVQFFQSREIIKTGVAVISLLSEPYRTNLLLTYLVRGDFQLKGKKASGNTWTAPLTPKATKYNDAIASFEVFRAMIEHAKVLPKRLFLEFFTPINESTPEWIASLREINRVQDLVIHDIRDKIYSNVAGTVTDNLETFLTVFDKLSLERKFALLQIVSGFESDFIRAGAVPIILIIASRNNTPITPAYGRFLALSTIYLYVPNGGETAMQAYIDGIFSRHE</sequence>